<dbReference type="GO" id="GO:0016887">
    <property type="term" value="F:ATP hydrolysis activity"/>
    <property type="evidence" value="ECO:0007669"/>
    <property type="project" value="InterPro"/>
</dbReference>
<keyword evidence="2" id="KW-0813">Transport</keyword>
<evidence type="ECO:0000313" key="9">
    <source>
        <dbReference type="Proteomes" id="UP000247371"/>
    </source>
</evidence>
<keyword evidence="3" id="KW-0547">Nucleotide-binding</keyword>
<dbReference type="Proteomes" id="UP000247371">
    <property type="component" value="Unassembled WGS sequence"/>
</dbReference>
<dbReference type="FunFam" id="3.40.50.300:FF:000134">
    <property type="entry name" value="Iron-enterobactin ABC transporter ATP-binding protein"/>
    <property type="match status" value="1"/>
</dbReference>
<sequence length="253" mass="27822">MSGKDAILRVEHAGFRRGHRTVLHDVSLDIRMGEMTALLGPNGAGKTTLLRLLLGLARPDSGQVWLDGRPMAHWSRRDVARRIAYVPQGHVPLFPYSVRDIVGMGRLAETPFAPTLHERDRVAVAHALAELSITHLAARPYTELSGGERQAVLLARAVAQGGHILILDEPETGLDYGQKLRLYALLRRLAAQGRAIVATTHDPIQAAGIFDRAILLRHGRVMADGPAASLLAPPMLERLYARQDQAKIEESFW</sequence>
<evidence type="ECO:0000256" key="1">
    <source>
        <dbReference type="ARBA" id="ARBA00005417"/>
    </source>
</evidence>
<dbReference type="InterPro" id="IPR027417">
    <property type="entry name" value="P-loop_NTPase"/>
</dbReference>
<dbReference type="PROSITE" id="PS50893">
    <property type="entry name" value="ABC_TRANSPORTER_2"/>
    <property type="match status" value="1"/>
</dbReference>
<accession>A0A2V4RM26</accession>
<dbReference type="EMBL" id="NKUB01000006">
    <property type="protein sequence ID" value="PYD70034.1"/>
    <property type="molecule type" value="Genomic_DNA"/>
</dbReference>
<dbReference type="GO" id="GO:0006829">
    <property type="term" value="P:zinc ion transport"/>
    <property type="evidence" value="ECO:0007669"/>
    <property type="project" value="UniProtKB-KW"/>
</dbReference>
<keyword evidence="9" id="KW-1185">Reference proteome</keyword>
<evidence type="ECO:0000256" key="4">
    <source>
        <dbReference type="ARBA" id="ARBA00022840"/>
    </source>
</evidence>
<dbReference type="Gene3D" id="3.40.50.300">
    <property type="entry name" value="P-loop containing nucleotide triphosphate hydrolases"/>
    <property type="match status" value="1"/>
</dbReference>
<dbReference type="InterPro" id="IPR003439">
    <property type="entry name" value="ABC_transporter-like_ATP-bd"/>
</dbReference>
<keyword evidence="5" id="KW-0864">Zinc transport</keyword>
<keyword evidence="6" id="KW-0406">Ion transport</keyword>
<evidence type="ECO:0000313" key="8">
    <source>
        <dbReference type="EMBL" id="PYD70034.1"/>
    </source>
</evidence>
<dbReference type="SUPFAM" id="SSF52540">
    <property type="entry name" value="P-loop containing nucleoside triphosphate hydrolases"/>
    <property type="match status" value="1"/>
</dbReference>
<feature type="domain" description="ABC transporter" evidence="7">
    <location>
        <begin position="8"/>
        <end position="243"/>
    </location>
</feature>
<gene>
    <name evidence="8" type="ORF">CFR76_07050</name>
</gene>
<evidence type="ECO:0000256" key="5">
    <source>
        <dbReference type="ARBA" id="ARBA00022906"/>
    </source>
</evidence>
<organism evidence="8 9">
    <name type="scientific">Komagataeibacter swingsii</name>
    <dbReference type="NCBI Taxonomy" id="215220"/>
    <lineage>
        <taxon>Bacteria</taxon>
        <taxon>Pseudomonadati</taxon>
        <taxon>Pseudomonadota</taxon>
        <taxon>Alphaproteobacteria</taxon>
        <taxon>Acetobacterales</taxon>
        <taxon>Acetobacteraceae</taxon>
        <taxon>Komagataeibacter</taxon>
    </lineage>
</organism>
<evidence type="ECO:0000256" key="3">
    <source>
        <dbReference type="ARBA" id="ARBA00022741"/>
    </source>
</evidence>
<dbReference type="SMART" id="SM00382">
    <property type="entry name" value="AAA"/>
    <property type="match status" value="1"/>
</dbReference>
<dbReference type="CDD" id="cd03214">
    <property type="entry name" value="ABC_Iron-Siderophores_B12_Hemin"/>
    <property type="match status" value="1"/>
</dbReference>
<dbReference type="PANTHER" id="PTHR42734">
    <property type="entry name" value="METAL TRANSPORT SYSTEM ATP-BINDING PROTEIN TM_0124-RELATED"/>
    <property type="match status" value="1"/>
</dbReference>
<keyword evidence="5" id="KW-0862">Zinc</keyword>
<dbReference type="AlphaFoldDB" id="A0A2V4RM26"/>
<proteinExistence type="inferred from homology"/>
<dbReference type="InterPro" id="IPR003593">
    <property type="entry name" value="AAA+_ATPase"/>
</dbReference>
<dbReference type="PROSITE" id="PS00211">
    <property type="entry name" value="ABC_TRANSPORTER_1"/>
    <property type="match status" value="1"/>
</dbReference>
<dbReference type="InterPro" id="IPR017871">
    <property type="entry name" value="ABC_transporter-like_CS"/>
</dbReference>
<comment type="similarity">
    <text evidence="1">Belongs to the ABC transporter superfamily.</text>
</comment>
<dbReference type="Pfam" id="PF00005">
    <property type="entry name" value="ABC_tran"/>
    <property type="match status" value="1"/>
</dbReference>
<dbReference type="InterPro" id="IPR050153">
    <property type="entry name" value="Metal_Ion_Import_ABC"/>
</dbReference>
<dbReference type="PANTHER" id="PTHR42734:SF6">
    <property type="entry name" value="MOLYBDATE IMPORT ATP-BINDING PROTEIN MOLC"/>
    <property type="match status" value="1"/>
</dbReference>
<dbReference type="GO" id="GO:0005524">
    <property type="term" value="F:ATP binding"/>
    <property type="evidence" value="ECO:0007669"/>
    <property type="project" value="UniProtKB-KW"/>
</dbReference>
<keyword evidence="4" id="KW-0067">ATP-binding</keyword>
<comment type="caution">
    <text evidence="8">The sequence shown here is derived from an EMBL/GenBank/DDBJ whole genome shotgun (WGS) entry which is preliminary data.</text>
</comment>
<protein>
    <submittedName>
        <fullName evidence="8">ABC transporter</fullName>
    </submittedName>
</protein>
<evidence type="ECO:0000256" key="6">
    <source>
        <dbReference type="ARBA" id="ARBA00023065"/>
    </source>
</evidence>
<evidence type="ECO:0000259" key="7">
    <source>
        <dbReference type="PROSITE" id="PS50893"/>
    </source>
</evidence>
<evidence type="ECO:0000256" key="2">
    <source>
        <dbReference type="ARBA" id="ARBA00022448"/>
    </source>
</evidence>
<name>A0A2V4RM26_9PROT</name>
<reference evidence="8 9" key="1">
    <citation type="submission" date="2017-07" db="EMBL/GenBank/DDBJ databases">
        <title>A draft genome sequence of Komagataeibacter swingsii LMG 22125.</title>
        <authorList>
            <person name="Skraban J."/>
            <person name="Cleenwerck I."/>
            <person name="Vandamme P."/>
            <person name="Trcek J."/>
        </authorList>
    </citation>
    <scope>NUCLEOTIDE SEQUENCE [LARGE SCALE GENOMIC DNA]</scope>
    <source>
        <strain evidence="8 9">LMG 22125</strain>
    </source>
</reference>